<protein>
    <recommendedName>
        <fullName evidence="3">Shikimate kinase</fullName>
    </recommendedName>
</protein>
<organism evidence="1 2">
    <name type="scientific">Microlunatus ginsengisoli</name>
    <dbReference type="NCBI Taxonomy" id="363863"/>
    <lineage>
        <taxon>Bacteria</taxon>
        <taxon>Bacillati</taxon>
        <taxon>Actinomycetota</taxon>
        <taxon>Actinomycetes</taxon>
        <taxon>Propionibacteriales</taxon>
        <taxon>Propionibacteriaceae</taxon>
        <taxon>Microlunatus</taxon>
    </lineage>
</organism>
<dbReference type="SUPFAM" id="SSF52540">
    <property type="entry name" value="P-loop containing nucleoside triphosphate hydrolases"/>
    <property type="match status" value="1"/>
</dbReference>
<accession>A0ABP7AU44</accession>
<evidence type="ECO:0008006" key="3">
    <source>
        <dbReference type="Google" id="ProtNLM"/>
    </source>
</evidence>
<gene>
    <name evidence="1" type="ORF">GCM10022236_48920</name>
</gene>
<dbReference type="InterPro" id="IPR027417">
    <property type="entry name" value="P-loop_NTPase"/>
</dbReference>
<evidence type="ECO:0000313" key="1">
    <source>
        <dbReference type="EMBL" id="GAA3640511.1"/>
    </source>
</evidence>
<dbReference type="EMBL" id="BAABAB010000050">
    <property type="protein sequence ID" value="GAA3640511.1"/>
    <property type="molecule type" value="Genomic_DNA"/>
</dbReference>
<evidence type="ECO:0000313" key="2">
    <source>
        <dbReference type="Proteomes" id="UP001501490"/>
    </source>
</evidence>
<dbReference type="Gene3D" id="3.40.50.300">
    <property type="entry name" value="P-loop containing nucleotide triphosphate hydrolases"/>
    <property type="match status" value="1"/>
</dbReference>
<keyword evidence="2" id="KW-1185">Reference proteome</keyword>
<comment type="caution">
    <text evidence="1">The sequence shown here is derived from an EMBL/GenBank/DDBJ whole genome shotgun (WGS) entry which is preliminary data.</text>
</comment>
<proteinExistence type="predicted"/>
<dbReference type="RefSeq" id="WP_344809577.1">
    <property type="nucleotide sequence ID" value="NZ_BAABAB010000050.1"/>
</dbReference>
<reference evidence="2" key="1">
    <citation type="journal article" date="2019" name="Int. J. Syst. Evol. Microbiol.">
        <title>The Global Catalogue of Microorganisms (GCM) 10K type strain sequencing project: providing services to taxonomists for standard genome sequencing and annotation.</title>
        <authorList>
            <consortium name="The Broad Institute Genomics Platform"/>
            <consortium name="The Broad Institute Genome Sequencing Center for Infectious Disease"/>
            <person name="Wu L."/>
            <person name="Ma J."/>
        </authorList>
    </citation>
    <scope>NUCLEOTIDE SEQUENCE [LARGE SCALE GENOMIC DNA]</scope>
    <source>
        <strain evidence="2">JCM 16929</strain>
    </source>
</reference>
<sequence>MELIFLHGTAAAGKLTTARALEDLLGYPVFHNHLVVDALTAVFPFGSEPFVRLREEFWLQVFTDAARSARSLTFTFAPEATVQHGFPARARARVESSGGRICFVRLVVSESEQERRIGNQDRKQFHKLTDLSTLRRLRTDRNGVEQPPVELEIDTDTTTAEESAALIADHFRLTAQERMQRYPEP</sequence>
<name>A0ABP7AU44_9ACTN</name>
<dbReference type="Proteomes" id="UP001501490">
    <property type="component" value="Unassembled WGS sequence"/>
</dbReference>